<sequence length="152" mass="15754">MRFASLLVTASFVYGSVAMPVLTEVAVESNSFGSTGAAVNAADNIVPHTIVEESQMSSAKMVAYSPPSSSVLYAKSGSEVMDQSTLTSDFPSVSAQASQIVVYPTALAISSTPIPSNAVVLPSWTNGATRRVQGHSRGILALAFICAILQVL</sequence>
<dbReference type="HOGENOM" id="CLU_1723127_0_0_1"/>
<reference evidence="2 3" key="1">
    <citation type="submission" date="2014-04" db="EMBL/GenBank/DDBJ databases">
        <authorList>
            <consortium name="DOE Joint Genome Institute"/>
            <person name="Kuo A."/>
            <person name="Kohler A."/>
            <person name="Costa M.D."/>
            <person name="Nagy L.G."/>
            <person name="Floudas D."/>
            <person name="Copeland A."/>
            <person name="Barry K.W."/>
            <person name="Cichocki N."/>
            <person name="Veneault-Fourrey C."/>
            <person name="LaButti K."/>
            <person name="Lindquist E.A."/>
            <person name="Lipzen A."/>
            <person name="Lundell T."/>
            <person name="Morin E."/>
            <person name="Murat C."/>
            <person name="Sun H."/>
            <person name="Tunlid A."/>
            <person name="Henrissat B."/>
            <person name="Grigoriev I.V."/>
            <person name="Hibbett D.S."/>
            <person name="Martin F."/>
            <person name="Nordberg H.P."/>
            <person name="Cantor M.N."/>
            <person name="Hua S.X."/>
        </authorList>
    </citation>
    <scope>NUCLEOTIDE SEQUENCE [LARGE SCALE GENOMIC DNA]</scope>
    <source>
        <strain evidence="2 3">Marx 270</strain>
    </source>
</reference>
<organism evidence="2 3">
    <name type="scientific">Pisolithus tinctorius Marx 270</name>
    <dbReference type="NCBI Taxonomy" id="870435"/>
    <lineage>
        <taxon>Eukaryota</taxon>
        <taxon>Fungi</taxon>
        <taxon>Dikarya</taxon>
        <taxon>Basidiomycota</taxon>
        <taxon>Agaricomycotina</taxon>
        <taxon>Agaricomycetes</taxon>
        <taxon>Agaricomycetidae</taxon>
        <taxon>Boletales</taxon>
        <taxon>Sclerodermatineae</taxon>
        <taxon>Pisolithaceae</taxon>
        <taxon>Pisolithus</taxon>
    </lineage>
</organism>
<dbReference type="EMBL" id="KN831962">
    <property type="protein sequence ID" value="KIO06793.1"/>
    <property type="molecule type" value="Genomic_DNA"/>
</dbReference>
<feature type="signal peptide" evidence="1">
    <location>
        <begin position="1"/>
        <end position="18"/>
    </location>
</feature>
<gene>
    <name evidence="2" type="ORF">M404DRAFT_998902</name>
</gene>
<evidence type="ECO:0000256" key="1">
    <source>
        <dbReference type="SAM" id="SignalP"/>
    </source>
</evidence>
<dbReference type="InParanoid" id="A0A0C3JCI5"/>
<evidence type="ECO:0000313" key="2">
    <source>
        <dbReference type="EMBL" id="KIO06793.1"/>
    </source>
</evidence>
<dbReference type="OrthoDB" id="2635444at2759"/>
<protein>
    <submittedName>
        <fullName evidence="2">Uncharacterized protein</fullName>
    </submittedName>
</protein>
<accession>A0A0C3JCI5</accession>
<dbReference type="Proteomes" id="UP000054217">
    <property type="component" value="Unassembled WGS sequence"/>
</dbReference>
<evidence type="ECO:0000313" key="3">
    <source>
        <dbReference type="Proteomes" id="UP000054217"/>
    </source>
</evidence>
<name>A0A0C3JCI5_PISTI</name>
<keyword evidence="1" id="KW-0732">Signal</keyword>
<keyword evidence="3" id="KW-1185">Reference proteome</keyword>
<feature type="chain" id="PRO_5002166213" evidence="1">
    <location>
        <begin position="19"/>
        <end position="152"/>
    </location>
</feature>
<dbReference type="AlphaFoldDB" id="A0A0C3JCI5"/>
<proteinExistence type="predicted"/>
<reference evidence="3" key="2">
    <citation type="submission" date="2015-01" db="EMBL/GenBank/DDBJ databases">
        <title>Evolutionary Origins and Diversification of the Mycorrhizal Mutualists.</title>
        <authorList>
            <consortium name="DOE Joint Genome Institute"/>
            <consortium name="Mycorrhizal Genomics Consortium"/>
            <person name="Kohler A."/>
            <person name="Kuo A."/>
            <person name="Nagy L.G."/>
            <person name="Floudas D."/>
            <person name="Copeland A."/>
            <person name="Barry K.W."/>
            <person name="Cichocki N."/>
            <person name="Veneault-Fourrey C."/>
            <person name="LaButti K."/>
            <person name="Lindquist E.A."/>
            <person name="Lipzen A."/>
            <person name="Lundell T."/>
            <person name="Morin E."/>
            <person name="Murat C."/>
            <person name="Riley R."/>
            <person name="Ohm R."/>
            <person name="Sun H."/>
            <person name="Tunlid A."/>
            <person name="Henrissat B."/>
            <person name="Grigoriev I.V."/>
            <person name="Hibbett D.S."/>
            <person name="Martin F."/>
        </authorList>
    </citation>
    <scope>NUCLEOTIDE SEQUENCE [LARGE SCALE GENOMIC DNA]</scope>
    <source>
        <strain evidence="3">Marx 270</strain>
    </source>
</reference>